<dbReference type="GO" id="GO:0005737">
    <property type="term" value="C:cytoplasm"/>
    <property type="evidence" value="ECO:0007669"/>
    <property type="project" value="TreeGrafter"/>
</dbReference>
<dbReference type="SUPFAM" id="SSF46565">
    <property type="entry name" value="Chaperone J-domain"/>
    <property type="match status" value="1"/>
</dbReference>
<keyword evidence="1" id="KW-0963">Cytoplasm</keyword>
<keyword evidence="6" id="KW-1185">Reference proteome</keyword>
<gene>
    <name evidence="5" type="ORF">GWK36_14210</name>
</gene>
<evidence type="ECO:0000313" key="5">
    <source>
        <dbReference type="EMBL" id="QIK38952.1"/>
    </source>
</evidence>
<dbReference type="CDD" id="cd10747">
    <property type="entry name" value="DnaJ_C"/>
    <property type="match status" value="1"/>
</dbReference>
<dbReference type="PANTHER" id="PTHR43096">
    <property type="entry name" value="DNAJ HOMOLOG 1, MITOCHONDRIAL-RELATED"/>
    <property type="match status" value="1"/>
</dbReference>
<dbReference type="InterPro" id="IPR002939">
    <property type="entry name" value="DnaJ_C"/>
</dbReference>
<dbReference type="PRINTS" id="PR00625">
    <property type="entry name" value="JDOMAIN"/>
</dbReference>
<dbReference type="Gene3D" id="2.60.260.20">
    <property type="entry name" value="Urease metallochaperone UreE, N-terminal domain"/>
    <property type="match status" value="2"/>
</dbReference>
<evidence type="ECO:0000256" key="1">
    <source>
        <dbReference type="ARBA" id="ARBA00022490"/>
    </source>
</evidence>
<keyword evidence="3" id="KW-0143">Chaperone</keyword>
<name>A0A6G7VG75_9GAMM</name>
<dbReference type="CDD" id="cd06257">
    <property type="entry name" value="DnaJ"/>
    <property type="match status" value="1"/>
</dbReference>
<sequence length="305" mass="33830">MQYKDYYKILGVPRTASVDEIKRAYRKLARKYHPDVSKEPNTEARFKEINEAYEVLKDPKKRATYDALGSNWRAGEEFRPPPGGFWRDFEFKVDGSPGDYSDFFASIFGRAFRGEGLRPERGQDQTIKLVIDLEDAYRGATRQIRVDQPEDNGPGHTHPKTLNVRIPAGVTAGSRIRLAGQGAPGRNGGPAGDLYLEIEIKPHPLYTLEGRDLHLRLPVTPWEAALGATVKAPTLDGPVNLKIPAGSQSGRKLRLKGRGLPGSPPGDTIVQIEIHTPPATSETARELYQRMAETLSFDPRAHLGV</sequence>
<dbReference type="Pfam" id="PF01556">
    <property type="entry name" value="DnaJ_C"/>
    <property type="match status" value="1"/>
</dbReference>
<dbReference type="PROSITE" id="PS00636">
    <property type="entry name" value="DNAJ_1"/>
    <property type="match status" value="1"/>
</dbReference>
<keyword evidence="2" id="KW-0238">DNA-binding</keyword>
<dbReference type="PANTHER" id="PTHR43096:SF52">
    <property type="entry name" value="DNAJ HOMOLOG 1, MITOCHONDRIAL-RELATED"/>
    <property type="match status" value="1"/>
</dbReference>
<proteinExistence type="predicted"/>
<dbReference type="SUPFAM" id="SSF49493">
    <property type="entry name" value="HSP40/DnaJ peptide-binding domain"/>
    <property type="match status" value="2"/>
</dbReference>
<dbReference type="FunFam" id="2.60.260.20:FF:000008">
    <property type="entry name" value="Curved DNA-binding protein"/>
    <property type="match status" value="1"/>
</dbReference>
<dbReference type="GO" id="GO:0051082">
    <property type="term" value="F:unfolded protein binding"/>
    <property type="evidence" value="ECO:0007669"/>
    <property type="project" value="InterPro"/>
</dbReference>
<dbReference type="InterPro" id="IPR018253">
    <property type="entry name" value="DnaJ_domain_CS"/>
</dbReference>
<dbReference type="RefSeq" id="WP_166272120.1">
    <property type="nucleotide sequence ID" value="NZ_CP048029.1"/>
</dbReference>
<dbReference type="Gene3D" id="1.10.287.110">
    <property type="entry name" value="DnaJ domain"/>
    <property type="match status" value="1"/>
</dbReference>
<dbReference type="EMBL" id="CP048029">
    <property type="protein sequence ID" value="QIK38952.1"/>
    <property type="molecule type" value="Genomic_DNA"/>
</dbReference>
<dbReference type="GO" id="GO:0042026">
    <property type="term" value="P:protein refolding"/>
    <property type="evidence" value="ECO:0007669"/>
    <property type="project" value="TreeGrafter"/>
</dbReference>
<dbReference type="GO" id="GO:0003677">
    <property type="term" value="F:DNA binding"/>
    <property type="evidence" value="ECO:0007669"/>
    <property type="project" value="UniProtKB-KW"/>
</dbReference>
<feature type="domain" description="J" evidence="4">
    <location>
        <begin position="5"/>
        <end position="69"/>
    </location>
</feature>
<evidence type="ECO:0000256" key="2">
    <source>
        <dbReference type="ARBA" id="ARBA00023125"/>
    </source>
</evidence>
<dbReference type="InterPro" id="IPR036869">
    <property type="entry name" value="J_dom_sf"/>
</dbReference>
<dbReference type="PROSITE" id="PS50076">
    <property type="entry name" value="DNAJ_2"/>
    <property type="match status" value="1"/>
</dbReference>
<dbReference type="KEGG" id="cjap:GWK36_14210"/>
<dbReference type="InterPro" id="IPR008971">
    <property type="entry name" value="HSP40/DnaJ_pept-bd"/>
</dbReference>
<accession>A0A6G7VG75</accession>
<evidence type="ECO:0000259" key="4">
    <source>
        <dbReference type="PROSITE" id="PS50076"/>
    </source>
</evidence>
<dbReference type="Proteomes" id="UP000502699">
    <property type="component" value="Chromosome"/>
</dbReference>
<organism evidence="5 6">
    <name type="scientific">Caldichromatium japonicum</name>
    <dbReference type="NCBI Taxonomy" id="2699430"/>
    <lineage>
        <taxon>Bacteria</taxon>
        <taxon>Pseudomonadati</taxon>
        <taxon>Pseudomonadota</taxon>
        <taxon>Gammaproteobacteria</taxon>
        <taxon>Chromatiales</taxon>
        <taxon>Chromatiaceae</taxon>
        <taxon>Caldichromatium</taxon>
    </lineage>
</organism>
<evidence type="ECO:0000256" key="3">
    <source>
        <dbReference type="ARBA" id="ARBA00023186"/>
    </source>
</evidence>
<dbReference type="InterPro" id="IPR001623">
    <property type="entry name" value="DnaJ_domain"/>
</dbReference>
<protein>
    <submittedName>
        <fullName evidence="5">DnaJ domain-containing protein</fullName>
    </submittedName>
</protein>
<dbReference type="AlphaFoldDB" id="A0A6G7VG75"/>
<dbReference type="FunFam" id="2.60.260.20:FF:000013">
    <property type="entry name" value="DnaJ subfamily B member 11"/>
    <property type="match status" value="1"/>
</dbReference>
<evidence type="ECO:0000313" key="6">
    <source>
        <dbReference type="Proteomes" id="UP000502699"/>
    </source>
</evidence>
<reference evidence="6" key="1">
    <citation type="submission" date="2020-01" db="EMBL/GenBank/DDBJ databases">
        <title>Caldichromatium gen. nov., sp. nov., a thermophilic purple sulfur bacterium member of the family Chromatiaceae isolated from Nakabusa hot spring, Japan.</title>
        <authorList>
            <person name="Saini M.K."/>
            <person name="Hanada S."/>
            <person name="Tank M."/>
        </authorList>
    </citation>
    <scope>NUCLEOTIDE SEQUENCE [LARGE SCALE GENOMIC DNA]</scope>
    <source>
        <strain evidence="6">No.7</strain>
    </source>
</reference>
<dbReference type="Pfam" id="PF00226">
    <property type="entry name" value="DnaJ"/>
    <property type="match status" value="1"/>
</dbReference>
<dbReference type="SMART" id="SM00271">
    <property type="entry name" value="DnaJ"/>
    <property type="match status" value="1"/>
</dbReference>